<dbReference type="SUPFAM" id="SSF52540">
    <property type="entry name" value="P-loop containing nucleoside triphosphate hydrolases"/>
    <property type="match status" value="1"/>
</dbReference>
<feature type="region of interest" description="Disordered" evidence="1">
    <location>
        <begin position="1"/>
        <end position="24"/>
    </location>
</feature>
<dbReference type="InterPro" id="IPR035699">
    <property type="entry name" value="AAA_6"/>
</dbReference>
<dbReference type="Gene3D" id="1.10.8.710">
    <property type="match status" value="1"/>
</dbReference>
<evidence type="ECO:0000313" key="4">
    <source>
        <dbReference type="Proteomes" id="UP001369086"/>
    </source>
</evidence>
<dbReference type="Gene3D" id="3.40.50.300">
    <property type="entry name" value="P-loop containing nucleotide triphosphate hydrolases"/>
    <property type="match status" value="1"/>
</dbReference>
<dbReference type="EMBL" id="JAHFZB010000027">
    <property type="protein sequence ID" value="KAK6473375.1"/>
    <property type="molecule type" value="Genomic_DNA"/>
</dbReference>
<gene>
    <name evidence="3" type="ORF">HHUSO_G26775</name>
</gene>
<dbReference type="Proteomes" id="UP001369086">
    <property type="component" value="Unassembled WGS sequence"/>
</dbReference>
<protein>
    <submittedName>
        <fullName evidence="3">Dynein heavy chain 17</fullName>
    </submittedName>
</protein>
<organism evidence="3 4">
    <name type="scientific">Huso huso</name>
    <name type="common">Beluga</name>
    <name type="synonym">Acipenser huso</name>
    <dbReference type="NCBI Taxonomy" id="61971"/>
    <lineage>
        <taxon>Eukaryota</taxon>
        <taxon>Metazoa</taxon>
        <taxon>Chordata</taxon>
        <taxon>Craniata</taxon>
        <taxon>Vertebrata</taxon>
        <taxon>Euteleostomi</taxon>
        <taxon>Actinopterygii</taxon>
        <taxon>Chondrostei</taxon>
        <taxon>Acipenseriformes</taxon>
        <taxon>Acipenseridae</taxon>
        <taxon>Huso</taxon>
    </lineage>
</organism>
<accession>A0ABR0YLE6</accession>
<evidence type="ECO:0000259" key="2">
    <source>
        <dbReference type="Pfam" id="PF12774"/>
    </source>
</evidence>
<evidence type="ECO:0000313" key="3">
    <source>
        <dbReference type="EMBL" id="KAK6473375.1"/>
    </source>
</evidence>
<dbReference type="InterPro" id="IPR026983">
    <property type="entry name" value="DHC"/>
</dbReference>
<reference evidence="3 4" key="1">
    <citation type="submission" date="2021-05" db="EMBL/GenBank/DDBJ databases">
        <authorList>
            <person name="Zahm M."/>
            <person name="Klopp C."/>
            <person name="Cabau C."/>
            <person name="Kuhl H."/>
            <person name="Suciu R."/>
            <person name="Ciorpac M."/>
            <person name="Holostenco D."/>
            <person name="Gessner J."/>
            <person name="Wuertz S."/>
            <person name="Hohne C."/>
            <person name="Stock M."/>
            <person name="Gislard M."/>
            <person name="Lluch J."/>
            <person name="Milhes M."/>
            <person name="Lampietro C."/>
            <person name="Lopez Roques C."/>
            <person name="Donnadieu C."/>
            <person name="Du K."/>
            <person name="Schartl M."/>
            <person name="Guiguen Y."/>
        </authorList>
    </citation>
    <scope>NUCLEOTIDE SEQUENCE [LARGE SCALE GENOMIC DNA]</scope>
    <source>
        <strain evidence="3">Hh-F2</strain>
        <tissue evidence="3">Blood</tissue>
    </source>
</reference>
<dbReference type="InterPro" id="IPR027417">
    <property type="entry name" value="P-loop_NTPase"/>
</dbReference>
<proteinExistence type="predicted"/>
<dbReference type="InterPro" id="IPR043157">
    <property type="entry name" value="Dynein_AAA1S"/>
</dbReference>
<dbReference type="Pfam" id="PF12774">
    <property type="entry name" value="AAA_6"/>
    <property type="match status" value="1"/>
</dbReference>
<comment type="caution">
    <text evidence="3">The sequence shown here is derived from an EMBL/GenBank/DDBJ whole genome shotgun (WGS) entry which is preliminary data.</text>
</comment>
<feature type="compositionally biased region" description="Polar residues" evidence="1">
    <location>
        <begin position="1"/>
        <end position="22"/>
    </location>
</feature>
<feature type="domain" description="Dynein heavy chain hydrolytic ATP-binding dynein motor region" evidence="2">
    <location>
        <begin position="86"/>
        <end position="384"/>
    </location>
</feature>
<evidence type="ECO:0000256" key="1">
    <source>
        <dbReference type="SAM" id="MobiDB-lite"/>
    </source>
</evidence>
<dbReference type="Gene3D" id="1.20.58.1120">
    <property type="match status" value="1"/>
</dbReference>
<dbReference type="PANTHER" id="PTHR46961:SF21">
    <property type="entry name" value="LOW QUALITY PROTEIN: DYNEIN BETA CHAIN, FLAGELLAR OUTER ARM-LIKE"/>
    <property type="match status" value="1"/>
</dbReference>
<sequence>MKSSPVCDISSQKTIRKPSTSGHTKKLSNHILLLTYQCDVVKRILEQIKSGAISDHSNIPNALLHYQYDENSMDISVKVGECEYGYGYEYQGSAERSLITPLTERTFLSLSSALSSGAGALCMGPESVGKKTTVKELSLALGRALYFIHCTTAMDLKTLTDICKGLRDVFCWLCLGALVCLNGMDRMRPLILSEAAHWLGQIQDAMQAGKGIVHVQSSDTTLNPLGGCLTIIKSNPVKQTGNALYPRYVSPAATIPDNLLRCFRIVSITNTNLHFPVETLLFTAGFSGAGLLARKLLALLEACSKMSATSAGAVHCGNANSFAWTLSSIRHLIHKAGSLLCEMQIKQEAIQSQNESKDLHAEGDIGLEDRALVAAFHHCLFPQLTGDKLKLVCSVTAMLWPSVTLPVHTTPLENQRGII</sequence>
<keyword evidence="4" id="KW-1185">Reference proteome</keyword>
<dbReference type="PANTHER" id="PTHR46961">
    <property type="entry name" value="DYNEIN HEAVY CHAIN 1, AXONEMAL-LIKE PROTEIN"/>
    <property type="match status" value="1"/>
</dbReference>
<name>A0ABR0YLE6_HUSHU</name>